<dbReference type="CDD" id="cd16607">
    <property type="entry name" value="RING-HC_TRIM60-like_C-IV"/>
    <property type="match status" value="1"/>
</dbReference>
<dbReference type="GO" id="GO:0008270">
    <property type="term" value="F:zinc ion binding"/>
    <property type="evidence" value="ECO:0007669"/>
    <property type="project" value="UniProtKB-KW"/>
</dbReference>
<evidence type="ECO:0000259" key="6">
    <source>
        <dbReference type="PROSITE" id="PS50089"/>
    </source>
</evidence>
<dbReference type="PROSITE" id="PS00518">
    <property type="entry name" value="ZF_RING_1"/>
    <property type="match status" value="1"/>
</dbReference>
<dbReference type="SUPFAM" id="SSF57845">
    <property type="entry name" value="B-box zinc-binding domain"/>
    <property type="match status" value="2"/>
</dbReference>
<evidence type="ECO:0008006" key="11">
    <source>
        <dbReference type="Google" id="ProtNLM"/>
    </source>
</evidence>
<feature type="domain" description="B box-type" evidence="7">
    <location>
        <begin position="501"/>
        <end position="542"/>
    </location>
</feature>
<feature type="coiled-coil region" evidence="5">
    <location>
        <begin position="564"/>
        <end position="602"/>
    </location>
</feature>
<evidence type="ECO:0000256" key="3">
    <source>
        <dbReference type="ARBA" id="ARBA00022833"/>
    </source>
</evidence>
<dbReference type="InterPro" id="IPR035785">
    <property type="entry name" value="SPRY/PRY_TRIM75"/>
</dbReference>
<evidence type="ECO:0000259" key="7">
    <source>
        <dbReference type="PROSITE" id="PS50119"/>
    </source>
</evidence>
<dbReference type="InterPro" id="IPR013083">
    <property type="entry name" value="Znf_RING/FYVE/PHD"/>
</dbReference>
<dbReference type="Gene3D" id="3.30.40.10">
    <property type="entry name" value="Zinc/RING finger domain, C3HC4 (zinc finger)"/>
    <property type="match status" value="1"/>
</dbReference>
<dbReference type="PROSITE" id="PS50119">
    <property type="entry name" value="ZF_BBOX"/>
    <property type="match status" value="2"/>
</dbReference>
<dbReference type="InterPro" id="IPR001870">
    <property type="entry name" value="B30.2/SPRY"/>
</dbReference>
<dbReference type="InterPro" id="IPR000315">
    <property type="entry name" value="Znf_B-box"/>
</dbReference>
<dbReference type="SMART" id="SM00449">
    <property type="entry name" value="SPRY"/>
    <property type="match status" value="2"/>
</dbReference>
<dbReference type="PRINTS" id="PR01407">
    <property type="entry name" value="BUTYPHLNCDUF"/>
</dbReference>
<reference evidence="9" key="1">
    <citation type="submission" date="2023-06" db="EMBL/GenBank/DDBJ databases">
        <title>Reference genome for the Northern bat (Eptesicus nilssonii), a most northern bat species.</title>
        <authorList>
            <person name="Laine V.N."/>
            <person name="Pulliainen A.T."/>
            <person name="Lilley T.M."/>
        </authorList>
    </citation>
    <scope>NUCLEOTIDE SEQUENCE</scope>
    <source>
        <strain evidence="9">BLF_Eptnil</strain>
        <tissue evidence="9">Kidney</tissue>
    </source>
</reference>
<dbReference type="InterPro" id="IPR017907">
    <property type="entry name" value="Znf_RING_CS"/>
</dbReference>
<dbReference type="InterPro" id="IPR003879">
    <property type="entry name" value="Butyrophylin_SPRY"/>
</dbReference>
<name>A0AA40LT96_CNENI</name>
<dbReference type="SUPFAM" id="SSF49899">
    <property type="entry name" value="Concanavalin A-like lectins/glucanases"/>
    <property type="match status" value="2"/>
</dbReference>
<dbReference type="SUPFAM" id="SSF57850">
    <property type="entry name" value="RING/U-box"/>
    <property type="match status" value="1"/>
</dbReference>
<dbReference type="AlphaFoldDB" id="A0AA40LT96"/>
<keyword evidence="1" id="KW-0479">Metal-binding</keyword>
<evidence type="ECO:0000256" key="1">
    <source>
        <dbReference type="ARBA" id="ARBA00022723"/>
    </source>
</evidence>
<evidence type="ECO:0000256" key="2">
    <source>
        <dbReference type="ARBA" id="ARBA00022771"/>
    </source>
</evidence>
<keyword evidence="10" id="KW-1185">Reference proteome</keyword>
<evidence type="ECO:0000259" key="8">
    <source>
        <dbReference type="PROSITE" id="PS50188"/>
    </source>
</evidence>
<dbReference type="EMBL" id="JAULJE010000005">
    <property type="protein sequence ID" value="KAK1343108.1"/>
    <property type="molecule type" value="Genomic_DNA"/>
</dbReference>
<dbReference type="InterPro" id="IPR050143">
    <property type="entry name" value="TRIM/RBCC"/>
</dbReference>
<organism evidence="9 10">
    <name type="scientific">Cnephaeus nilssonii</name>
    <name type="common">Northern bat</name>
    <name type="synonym">Eptesicus nilssonii</name>
    <dbReference type="NCBI Taxonomy" id="3371016"/>
    <lineage>
        <taxon>Eukaryota</taxon>
        <taxon>Metazoa</taxon>
        <taxon>Chordata</taxon>
        <taxon>Craniata</taxon>
        <taxon>Vertebrata</taxon>
        <taxon>Euteleostomi</taxon>
        <taxon>Mammalia</taxon>
        <taxon>Eutheria</taxon>
        <taxon>Laurasiatheria</taxon>
        <taxon>Chiroptera</taxon>
        <taxon>Yangochiroptera</taxon>
        <taxon>Vespertilionidae</taxon>
        <taxon>Cnephaeus</taxon>
    </lineage>
</organism>
<dbReference type="InterPro" id="IPR043136">
    <property type="entry name" value="B30.2/SPRY_sf"/>
</dbReference>
<dbReference type="CDD" id="cd19791">
    <property type="entry name" value="Bbox2_TRIM60-like"/>
    <property type="match status" value="2"/>
</dbReference>
<dbReference type="Gene3D" id="3.30.160.60">
    <property type="entry name" value="Classic Zinc Finger"/>
    <property type="match status" value="2"/>
</dbReference>
<keyword evidence="5" id="KW-0175">Coiled coil</keyword>
<keyword evidence="3" id="KW-0862">Zinc</keyword>
<dbReference type="Pfam" id="PF13765">
    <property type="entry name" value="PRY"/>
    <property type="match status" value="2"/>
</dbReference>
<dbReference type="InterPro" id="IPR001841">
    <property type="entry name" value="Znf_RING"/>
</dbReference>
<dbReference type="Pfam" id="PF00622">
    <property type="entry name" value="SPRY"/>
    <property type="match status" value="2"/>
</dbReference>
<dbReference type="Pfam" id="PF15227">
    <property type="entry name" value="zf-C3HC4_4"/>
    <property type="match status" value="1"/>
</dbReference>
<dbReference type="SMART" id="SM00589">
    <property type="entry name" value="PRY"/>
    <property type="match status" value="2"/>
</dbReference>
<dbReference type="PANTHER" id="PTHR24103">
    <property type="entry name" value="E3 UBIQUITIN-PROTEIN LIGASE TRIM"/>
    <property type="match status" value="1"/>
</dbReference>
<keyword evidence="2 4" id="KW-0863">Zinc-finger</keyword>
<accession>A0AA40LT96</accession>
<dbReference type="PROSITE" id="PS50188">
    <property type="entry name" value="B302_SPRY"/>
    <property type="match status" value="2"/>
</dbReference>
<feature type="coiled-coil region" evidence="5">
    <location>
        <begin position="79"/>
        <end position="124"/>
    </location>
</feature>
<feature type="domain" description="B box-type" evidence="7">
    <location>
        <begin position="16"/>
        <end position="57"/>
    </location>
</feature>
<dbReference type="SMART" id="SM00184">
    <property type="entry name" value="RING"/>
    <property type="match status" value="1"/>
</dbReference>
<gene>
    <name evidence="9" type="ORF">QTO34_015881</name>
</gene>
<feature type="non-terminal residue" evidence="9">
    <location>
        <position position="864"/>
    </location>
</feature>
<evidence type="ECO:0000313" key="10">
    <source>
        <dbReference type="Proteomes" id="UP001177744"/>
    </source>
</evidence>
<comment type="caution">
    <text evidence="9">The sequence shown here is derived from an EMBL/GenBank/DDBJ whole genome shotgun (WGS) entry which is preliminary data.</text>
</comment>
<dbReference type="FunFam" id="2.60.120.920:FF:000004">
    <property type="entry name" value="Butyrophilin subfamily 1 member A1"/>
    <property type="match status" value="1"/>
</dbReference>
<dbReference type="SMART" id="SM00336">
    <property type="entry name" value="BBOX"/>
    <property type="match status" value="2"/>
</dbReference>
<evidence type="ECO:0000256" key="5">
    <source>
        <dbReference type="SAM" id="Coils"/>
    </source>
</evidence>
<feature type="domain" description="B30.2/SPRY" evidence="8">
    <location>
        <begin position="201"/>
        <end position="395"/>
    </location>
</feature>
<dbReference type="CDD" id="cd15829">
    <property type="entry name" value="SPRY_PRY_TRIM75"/>
    <property type="match status" value="2"/>
</dbReference>
<feature type="domain" description="B30.2/SPRY" evidence="8">
    <location>
        <begin position="685"/>
        <end position="864"/>
    </location>
</feature>
<proteinExistence type="predicted"/>
<dbReference type="InterPro" id="IPR003877">
    <property type="entry name" value="SPRY_dom"/>
</dbReference>
<dbReference type="InterPro" id="IPR006574">
    <property type="entry name" value="PRY"/>
</dbReference>
<protein>
    <recommendedName>
        <fullName evidence="11">Tripartite motif-containing protein 75</fullName>
    </recommendedName>
</protein>
<evidence type="ECO:0000313" key="9">
    <source>
        <dbReference type="EMBL" id="KAK1343108.1"/>
    </source>
</evidence>
<dbReference type="PROSITE" id="PS50089">
    <property type="entry name" value="ZF_RING_2"/>
    <property type="match status" value="1"/>
</dbReference>
<feature type="domain" description="RING-type" evidence="6">
    <location>
        <begin position="425"/>
        <end position="465"/>
    </location>
</feature>
<dbReference type="Pfam" id="PF00643">
    <property type="entry name" value="zf-B_box"/>
    <property type="match status" value="2"/>
</dbReference>
<dbReference type="Gene3D" id="2.60.120.920">
    <property type="match status" value="2"/>
</dbReference>
<dbReference type="InterPro" id="IPR013320">
    <property type="entry name" value="ConA-like_dom_sf"/>
</dbReference>
<sequence length="864" mass="99406">MAKLLQITQDKMKQQEERRLCEKHNQALTLFCEEDLELLCPLCTQPPDHQGHQVRPVEEAASHHRQRLSSYIGPLKKQMADTQKLLDTQDRRLSELREKVENRRAKLAAEFEQLIESVECEEEAVNSRLAAEEKHILRNLSANKAAFSDYISNIKVQLKEMAETSVMSDVKMLMNIKGVLHSSENLEPPGVYRFEYKREEFSLPPQSSALQKIIQRFREEVTLDPETAHPNLLVSEDKKSVIFVREKQRVHPNTKRFAVDPVVLGTEGFDCGRHYWEVQVDDKPEWAVGVCKDSLSKERKQPLLRQENRCWTIQLQDGHYVARGSVPVPLVLKEMPRGIGIYLDYELGQVSFYSLNDMSHIHSFRDTFSEVLKPYFYIGCDPKPLTWRGFTELNLLKKHTSVPSFTQGTMAGEGAMAKLQTEINCPICLGNLRDPVTIECGHNFCRSCIQQSWAGLQGSFPCAVCCHPCQEVHMWSNTQLGRMVDMAKLLQITQDKMKQQEERRLCEQHNQALTLFCEEDLELLCPLCTQPPDHQGHQVRPMEEAASHHRQRLSSYIGPLKKQMADTQKLLDTQDRRLSELREKVENRRAKLAAEFEQLIESVECVQEAARSRLAPEEKHILRNLSANKAAFSDYISNLKVQLKEMAEKSVMSDVKMLMNTKGVLHSSENLEPPGVYCLQYKIEEFSLSPKSLALQKSIQRFREQVTLDPKTAHPNLLVSEDKMSVTFVRKKQRVIVLGTDGFDCGRHYIDDKPEWAVGVCRDSLSKEKKQPLLRQENRCWTIQLQDGDYVARGSVPVTLVLKEMPRGIGIYLDYELGQISFYNLNDMSHIHSFRDTFSEVLKPYFYIGYDPKPLTICALRDLE</sequence>
<evidence type="ECO:0000256" key="4">
    <source>
        <dbReference type="PROSITE-ProRule" id="PRU00024"/>
    </source>
</evidence>
<dbReference type="Proteomes" id="UP001177744">
    <property type="component" value="Unassembled WGS sequence"/>
</dbReference>